<dbReference type="InterPro" id="IPR023211">
    <property type="entry name" value="DNA_pol_palm_dom_sf"/>
</dbReference>
<gene>
    <name evidence="11" type="ORF">FRX31_018496</name>
</gene>
<feature type="compositionally biased region" description="Basic and acidic residues" evidence="9">
    <location>
        <begin position="311"/>
        <end position="327"/>
    </location>
</feature>
<comment type="catalytic activity">
    <reaction evidence="8">
        <text>DNA(n) + a 2'-deoxyribonucleoside 5'-triphosphate = DNA(n+1) + diphosphate</text>
        <dbReference type="Rhea" id="RHEA:22508"/>
        <dbReference type="Rhea" id="RHEA-COMP:17339"/>
        <dbReference type="Rhea" id="RHEA-COMP:17340"/>
        <dbReference type="ChEBI" id="CHEBI:33019"/>
        <dbReference type="ChEBI" id="CHEBI:61560"/>
        <dbReference type="ChEBI" id="CHEBI:173112"/>
        <dbReference type="EC" id="2.7.7.7"/>
    </reaction>
</comment>
<keyword evidence="3" id="KW-0808">Transferase</keyword>
<protein>
    <recommendedName>
        <fullName evidence="2">DNA-directed DNA polymerase</fullName>
        <ecNumber evidence="2">2.7.7.7</ecNumber>
    </recommendedName>
</protein>
<evidence type="ECO:0000313" key="11">
    <source>
        <dbReference type="EMBL" id="KAF5191917.1"/>
    </source>
</evidence>
<proteinExistence type="inferred from homology"/>
<dbReference type="PANTHER" id="PTHR33568">
    <property type="entry name" value="DNA POLYMERASE"/>
    <property type="match status" value="1"/>
</dbReference>
<feature type="region of interest" description="Disordered" evidence="9">
    <location>
        <begin position="311"/>
        <end position="362"/>
    </location>
</feature>
<evidence type="ECO:0000256" key="4">
    <source>
        <dbReference type="ARBA" id="ARBA00022695"/>
    </source>
</evidence>
<dbReference type="Gene3D" id="1.10.287.690">
    <property type="entry name" value="Helix hairpin bin"/>
    <property type="match status" value="1"/>
</dbReference>
<sequence length="362" mass="42362">MFEKKESPFVDFVNDLYEKRLEAKRLGQTSLVFGYKLIMNSLYGRFGINPLKDDSIICEEEEYNGIWKNNKDFVGADQISSKYYLVSIKRNPENFNWSPPSISAVQLSAAITACARIHMYPIISRDDCYYTDTDSAVLGNPLSKEDISSTVLGLLKLEYKVKEGYFLAPKSYMLQPVGKADSILIHEEGYMDPIIKHKGVAKSLVTPEWFKQQYNNMYEIINDNKYLQSPVLYETARNFYIDYKKMIIYQKIIKISLRTRPNTKREAQFNKERQWIDTSPKSIRDYCGQERIVIYLKEDLYDCYKKQQEEMNRVRQSDTPLPEDRGKSTQSNTTEVKLTLYKPKNKPKRQPKPMKREGKKPP</sequence>
<name>A0A7J6W4M8_THATH</name>
<evidence type="ECO:0000256" key="9">
    <source>
        <dbReference type="SAM" id="MobiDB-lite"/>
    </source>
</evidence>
<evidence type="ECO:0000313" key="12">
    <source>
        <dbReference type="Proteomes" id="UP000554482"/>
    </source>
</evidence>
<dbReference type="InterPro" id="IPR004868">
    <property type="entry name" value="DNA-dir_DNA_pol_B_mt/vir"/>
</dbReference>
<keyword evidence="12" id="KW-1185">Reference proteome</keyword>
<dbReference type="Pfam" id="PF03175">
    <property type="entry name" value="DNA_pol_B_2"/>
    <property type="match status" value="1"/>
</dbReference>
<evidence type="ECO:0000259" key="10">
    <source>
        <dbReference type="Pfam" id="PF03175"/>
    </source>
</evidence>
<dbReference type="GO" id="GO:0003677">
    <property type="term" value="F:DNA binding"/>
    <property type="evidence" value="ECO:0007669"/>
    <property type="project" value="UniProtKB-KW"/>
</dbReference>
<dbReference type="PANTHER" id="PTHR33568:SF3">
    <property type="entry name" value="DNA-DIRECTED DNA POLYMERASE"/>
    <property type="match status" value="1"/>
</dbReference>
<accession>A0A7J6W4M8</accession>
<dbReference type="Gene3D" id="3.90.1600.10">
    <property type="entry name" value="Palm domain of DNA polymerase"/>
    <property type="match status" value="1"/>
</dbReference>
<dbReference type="EMBL" id="JABWDY010022174">
    <property type="protein sequence ID" value="KAF5191917.1"/>
    <property type="molecule type" value="Genomic_DNA"/>
</dbReference>
<evidence type="ECO:0000256" key="7">
    <source>
        <dbReference type="ARBA" id="ARBA00023125"/>
    </source>
</evidence>
<dbReference type="GO" id="GO:0006260">
    <property type="term" value="P:DNA replication"/>
    <property type="evidence" value="ECO:0007669"/>
    <property type="project" value="UniProtKB-KW"/>
</dbReference>
<keyword evidence="6" id="KW-0239">DNA-directed DNA polymerase</keyword>
<keyword evidence="4" id="KW-0548">Nucleotidyltransferase</keyword>
<comment type="similarity">
    <text evidence="1">Belongs to the DNA polymerase type-B family.</text>
</comment>
<dbReference type="OrthoDB" id="1706475at2759"/>
<dbReference type="AlphaFoldDB" id="A0A7J6W4M8"/>
<dbReference type="InterPro" id="IPR043502">
    <property type="entry name" value="DNA/RNA_pol_sf"/>
</dbReference>
<dbReference type="GO" id="GO:0000166">
    <property type="term" value="F:nucleotide binding"/>
    <property type="evidence" value="ECO:0007669"/>
    <property type="project" value="InterPro"/>
</dbReference>
<dbReference type="Proteomes" id="UP000554482">
    <property type="component" value="Unassembled WGS sequence"/>
</dbReference>
<dbReference type="EC" id="2.7.7.7" evidence="2"/>
<evidence type="ECO:0000256" key="5">
    <source>
        <dbReference type="ARBA" id="ARBA00022705"/>
    </source>
</evidence>
<organism evidence="11 12">
    <name type="scientific">Thalictrum thalictroides</name>
    <name type="common">Rue-anemone</name>
    <name type="synonym">Anemone thalictroides</name>
    <dbReference type="NCBI Taxonomy" id="46969"/>
    <lineage>
        <taxon>Eukaryota</taxon>
        <taxon>Viridiplantae</taxon>
        <taxon>Streptophyta</taxon>
        <taxon>Embryophyta</taxon>
        <taxon>Tracheophyta</taxon>
        <taxon>Spermatophyta</taxon>
        <taxon>Magnoliopsida</taxon>
        <taxon>Ranunculales</taxon>
        <taxon>Ranunculaceae</taxon>
        <taxon>Thalictroideae</taxon>
        <taxon>Thalictrum</taxon>
    </lineage>
</organism>
<evidence type="ECO:0000256" key="1">
    <source>
        <dbReference type="ARBA" id="ARBA00005755"/>
    </source>
</evidence>
<dbReference type="GO" id="GO:0003887">
    <property type="term" value="F:DNA-directed DNA polymerase activity"/>
    <property type="evidence" value="ECO:0007669"/>
    <property type="project" value="UniProtKB-KW"/>
</dbReference>
<dbReference type="SUPFAM" id="SSF56672">
    <property type="entry name" value="DNA/RNA polymerases"/>
    <property type="match status" value="1"/>
</dbReference>
<keyword evidence="5" id="KW-0235">DNA replication</keyword>
<evidence type="ECO:0000256" key="8">
    <source>
        <dbReference type="ARBA" id="ARBA00049244"/>
    </source>
</evidence>
<feature type="compositionally biased region" description="Basic residues" evidence="9">
    <location>
        <begin position="343"/>
        <end position="353"/>
    </location>
</feature>
<evidence type="ECO:0000256" key="6">
    <source>
        <dbReference type="ARBA" id="ARBA00022932"/>
    </source>
</evidence>
<evidence type="ECO:0000256" key="3">
    <source>
        <dbReference type="ARBA" id="ARBA00022679"/>
    </source>
</evidence>
<reference evidence="11 12" key="1">
    <citation type="submission" date="2020-06" db="EMBL/GenBank/DDBJ databases">
        <title>Transcriptomic and genomic resources for Thalictrum thalictroides and T. hernandezii: Facilitating candidate gene discovery in an emerging model plant lineage.</title>
        <authorList>
            <person name="Arias T."/>
            <person name="Riano-Pachon D.M."/>
            <person name="Di Stilio V.S."/>
        </authorList>
    </citation>
    <scope>NUCLEOTIDE SEQUENCE [LARGE SCALE GENOMIC DNA]</scope>
    <source>
        <strain evidence="12">cv. WT478/WT964</strain>
        <tissue evidence="11">Leaves</tissue>
    </source>
</reference>
<keyword evidence="7" id="KW-0238">DNA-binding</keyword>
<evidence type="ECO:0000256" key="2">
    <source>
        <dbReference type="ARBA" id="ARBA00012417"/>
    </source>
</evidence>
<comment type="caution">
    <text evidence="11">The sequence shown here is derived from an EMBL/GenBank/DDBJ whole genome shotgun (WGS) entry which is preliminary data.</text>
</comment>
<feature type="domain" description="DNA-directed DNA polymerase family B mitochondria/virus" evidence="10">
    <location>
        <begin position="1"/>
        <end position="126"/>
    </location>
</feature>